<sequence length="104" mass="12297">MNLHITVLERSEVSKIGLQEKIVMEDWYSEKPSSVNLARRKCTKSEKADRTKPTKPIHFILDFKIDFPSFILLYNGRGFKKRERESVRKVKRESLAMIRVKNMV</sequence>
<evidence type="ECO:0000313" key="1">
    <source>
        <dbReference type="EMBL" id="KAE8668967.1"/>
    </source>
</evidence>
<dbReference type="Proteomes" id="UP000436088">
    <property type="component" value="Unassembled WGS sequence"/>
</dbReference>
<comment type="caution">
    <text evidence="1">The sequence shown here is derived from an EMBL/GenBank/DDBJ whole genome shotgun (WGS) entry which is preliminary data.</text>
</comment>
<reference evidence="1" key="1">
    <citation type="submission" date="2019-09" db="EMBL/GenBank/DDBJ databases">
        <title>Draft genome information of white flower Hibiscus syriacus.</title>
        <authorList>
            <person name="Kim Y.-M."/>
        </authorList>
    </citation>
    <scope>NUCLEOTIDE SEQUENCE [LARGE SCALE GENOMIC DNA]</scope>
    <source>
        <strain evidence="1">YM2019G1</strain>
    </source>
</reference>
<accession>A0A6A2YAB9</accession>
<proteinExistence type="predicted"/>
<evidence type="ECO:0000313" key="2">
    <source>
        <dbReference type="Proteomes" id="UP000436088"/>
    </source>
</evidence>
<keyword evidence="2" id="KW-1185">Reference proteome</keyword>
<protein>
    <submittedName>
        <fullName evidence="1">Uncharacterized protein</fullName>
    </submittedName>
</protein>
<gene>
    <name evidence="1" type="ORF">F3Y22_tig00112281pilonHSYRG00348</name>
</gene>
<name>A0A6A2YAB9_HIBSY</name>
<dbReference type="AlphaFoldDB" id="A0A6A2YAB9"/>
<dbReference type="EMBL" id="VEPZ02001541">
    <property type="protein sequence ID" value="KAE8668967.1"/>
    <property type="molecule type" value="Genomic_DNA"/>
</dbReference>
<organism evidence="1 2">
    <name type="scientific">Hibiscus syriacus</name>
    <name type="common">Rose of Sharon</name>
    <dbReference type="NCBI Taxonomy" id="106335"/>
    <lineage>
        <taxon>Eukaryota</taxon>
        <taxon>Viridiplantae</taxon>
        <taxon>Streptophyta</taxon>
        <taxon>Embryophyta</taxon>
        <taxon>Tracheophyta</taxon>
        <taxon>Spermatophyta</taxon>
        <taxon>Magnoliopsida</taxon>
        <taxon>eudicotyledons</taxon>
        <taxon>Gunneridae</taxon>
        <taxon>Pentapetalae</taxon>
        <taxon>rosids</taxon>
        <taxon>malvids</taxon>
        <taxon>Malvales</taxon>
        <taxon>Malvaceae</taxon>
        <taxon>Malvoideae</taxon>
        <taxon>Hibiscus</taxon>
    </lineage>
</organism>